<dbReference type="Proteomes" id="UP000504752">
    <property type="component" value="Chromosome"/>
</dbReference>
<dbReference type="EMBL" id="CP053642">
    <property type="protein sequence ID" value="QKD79432.1"/>
    <property type="molecule type" value="Genomic_DNA"/>
</dbReference>
<organism evidence="2 3">
    <name type="scientific">Actinomyces marmotae</name>
    <dbReference type="NCBI Taxonomy" id="2737173"/>
    <lineage>
        <taxon>Bacteria</taxon>
        <taxon>Bacillati</taxon>
        <taxon>Actinomycetota</taxon>
        <taxon>Actinomycetes</taxon>
        <taxon>Actinomycetales</taxon>
        <taxon>Actinomycetaceae</taxon>
        <taxon>Actinomyces</taxon>
    </lineage>
</organism>
<accession>A0A6M8B114</accession>
<dbReference type="InterPro" id="IPR046609">
    <property type="entry name" value="DUF6668"/>
</dbReference>
<name>A0A6M8B114_9ACTO</name>
<sequence>MAQPVSAINPYLPRSAPGPAAGRERRRRPESRPLAVWVPGAEVPEAPGLPCAPAPAGAGDGHLVVVGAHGGAGASTLAALLGAVDGGGAWPLLGGGRARVLIAARTSVRGIEAAQRAAMQWARGDIDADLVGVAWMADAPGRLPRALRSRLSLVTGAFPESFRVPWVGAWRAGGPGTGPVPKAVARALAPLTEHEKNGEH</sequence>
<feature type="compositionally biased region" description="Low complexity" evidence="1">
    <location>
        <begin position="12"/>
        <end position="21"/>
    </location>
</feature>
<dbReference type="AlphaFoldDB" id="A0A6M8B114"/>
<dbReference type="RefSeq" id="WP_159718630.1">
    <property type="nucleotide sequence ID" value="NZ_CP053642.1"/>
</dbReference>
<evidence type="ECO:0000256" key="1">
    <source>
        <dbReference type="SAM" id="MobiDB-lite"/>
    </source>
</evidence>
<feature type="region of interest" description="Disordered" evidence="1">
    <location>
        <begin position="1"/>
        <end position="33"/>
    </location>
</feature>
<gene>
    <name evidence="2" type="ORF">HPC72_03455</name>
</gene>
<evidence type="ECO:0000313" key="3">
    <source>
        <dbReference type="Proteomes" id="UP000504752"/>
    </source>
</evidence>
<evidence type="ECO:0000313" key="2">
    <source>
        <dbReference type="EMBL" id="QKD79432.1"/>
    </source>
</evidence>
<dbReference type="KEGG" id="amam:HPC72_03455"/>
<keyword evidence="3" id="KW-1185">Reference proteome</keyword>
<proteinExistence type="predicted"/>
<protein>
    <submittedName>
        <fullName evidence="2">Uncharacterized protein</fullName>
    </submittedName>
</protein>
<dbReference type="Pfam" id="PF20373">
    <property type="entry name" value="DUF6668"/>
    <property type="match status" value="1"/>
</dbReference>
<reference evidence="2 3" key="1">
    <citation type="submission" date="2020-05" db="EMBL/GenBank/DDBJ databases">
        <title>Actinomyces sp. zg-325.</title>
        <authorList>
            <person name="Yang C."/>
        </authorList>
    </citation>
    <scope>NUCLEOTIDE SEQUENCE [LARGE SCALE GENOMIC DNA]</scope>
    <source>
        <strain evidence="3">zg-325</strain>
    </source>
</reference>